<dbReference type="RefSeq" id="WP_106408594.1">
    <property type="nucleotide sequence ID" value="NZ_FNKK01000002.1"/>
</dbReference>
<keyword evidence="3" id="KW-1185">Reference proteome</keyword>
<dbReference type="GO" id="GO:0016787">
    <property type="term" value="F:hydrolase activity"/>
    <property type="evidence" value="ECO:0007669"/>
    <property type="project" value="InterPro"/>
</dbReference>
<dbReference type="AlphaFoldDB" id="A0A1H1E295"/>
<evidence type="ECO:0000313" key="3">
    <source>
        <dbReference type="Proteomes" id="UP000217103"/>
    </source>
</evidence>
<reference evidence="2 3" key="1">
    <citation type="submission" date="2016-10" db="EMBL/GenBank/DDBJ databases">
        <authorList>
            <person name="de Groot N.N."/>
        </authorList>
    </citation>
    <scope>NUCLEOTIDE SEQUENCE [LARGE SCALE GENOMIC DNA]</scope>
    <source>
        <strain evidence="2 3">DSM 43794</strain>
    </source>
</reference>
<proteinExistence type="predicted"/>
<dbReference type="Gene3D" id="1.10.10.800">
    <property type="match status" value="1"/>
</dbReference>
<evidence type="ECO:0000313" key="2">
    <source>
        <dbReference type="EMBL" id="SDQ82266.1"/>
    </source>
</evidence>
<dbReference type="InterPro" id="IPR029058">
    <property type="entry name" value="AB_hydrolase_fold"/>
</dbReference>
<dbReference type="EMBL" id="FNKK01000002">
    <property type="protein sequence ID" value="SDQ82266.1"/>
    <property type="molecule type" value="Genomic_DNA"/>
</dbReference>
<gene>
    <name evidence="2" type="ORF">SAMN04489764_2258</name>
</gene>
<dbReference type="Pfam" id="PF02129">
    <property type="entry name" value="Peptidase_S15"/>
    <property type="match status" value="1"/>
</dbReference>
<dbReference type="PANTHER" id="PTHR47751:SF1">
    <property type="entry name" value="SUPERFAMILY HYDROLASE, PUTATIVE (AFU_ORTHOLOGUE AFUA_2G16580)-RELATED"/>
    <property type="match status" value="1"/>
</dbReference>
<evidence type="ECO:0000259" key="1">
    <source>
        <dbReference type="Pfam" id="PF02129"/>
    </source>
</evidence>
<dbReference type="PANTHER" id="PTHR47751">
    <property type="entry name" value="SUPERFAMILY HYDROLASE, PUTATIVE (AFU_ORTHOLOGUE AFUA_2G16580)-RELATED"/>
    <property type="match status" value="1"/>
</dbReference>
<accession>A0A1H1E295</accession>
<dbReference type="InterPro" id="IPR000383">
    <property type="entry name" value="Xaa-Pro-like_dom"/>
</dbReference>
<dbReference type="SUPFAM" id="SSF53474">
    <property type="entry name" value="alpha/beta-Hydrolases"/>
    <property type="match status" value="1"/>
</dbReference>
<dbReference type="InterPro" id="IPR051411">
    <property type="entry name" value="Polyketide_trans_af380"/>
</dbReference>
<protein>
    <recommendedName>
        <fullName evidence="1">Xaa-Pro dipeptidyl-peptidase-like domain-containing protein</fullName>
    </recommendedName>
</protein>
<dbReference type="Proteomes" id="UP000217103">
    <property type="component" value="Unassembled WGS sequence"/>
</dbReference>
<name>A0A1H1E295_9ACTN</name>
<feature type="domain" description="Xaa-Pro dipeptidyl-peptidase-like" evidence="1">
    <location>
        <begin position="48"/>
        <end position="314"/>
    </location>
</feature>
<dbReference type="STRING" id="35622.SAMN04489764_2258"/>
<sequence length="343" mass="36862">MTRTVTLASTADILAAGHDPRYFLPEDPALLLKADPGRREPVEFTGNGVRLAGHLYRPPAGGITPGIVMMGPISSVKEQTVPHYAERLADAGYTVLTFDPRTFGESEGTPRAHHDPVWIVEDIIAAVDYLRGRGDIVDPERIGGVGVCMGGGYMVTAAARDRRIGVVASVAGGYDVGGTFTRIMGAEGFASFQRTVIETVERARRAGEVAYMPTIATELTADVPLAAMPNPEAYSYYDRTSKEDAPTWSRTMTVASLVPYLAYSAIGDARILAPTPLLVVHGTRDAALLPEYAQAVYDAAGGPKRLVWVETHNHIELYDQDPYVSLAAGAVVEWLAEHLPVKG</sequence>
<organism evidence="2 3">
    <name type="scientific">Thermostaphylospora chromogena</name>
    <dbReference type="NCBI Taxonomy" id="35622"/>
    <lineage>
        <taxon>Bacteria</taxon>
        <taxon>Bacillati</taxon>
        <taxon>Actinomycetota</taxon>
        <taxon>Actinomycetes</taxon>
        <taxon>Streptosporangiales</taxon>
        <taxon>Thermomonosporaceae</taxon>
        <taxon>Thermostaphylospora</taxon>
    </lineage>
</organism>
<dbReference type="Gene3D" id="3.40.50.1820">
    <property type="entry name" value="alpha/beta hydrolase"/>
    <property type="match status" value="1"/>
</dbReference>
<dbReference type="OrthoDB" id="9765647at2"/>